<dbReference type="Gene3D" id="1.10.4160.10">
    <property type="entry name" value="Hydantoin permease"/>
    <property type="match status" value="1"/>
</dbReference>
<feature type="transmembrane region" description="Helical" evidence="7">
    <location>
        <begin position="660"/>
        <end position="682"/>
    </location>
</feature>
<gene>
    <name evidence="8" type="ORF">Rhola_00006560</name>
</gene>
<dbReference type="PANTHER" id="PTHR31806:SF1">
    <property type="entry name" value="PURINE-CYTOSINE PERMEASE FCY2-RELATED"/>
    <property type="match status" value="1"/>
</dbReference>
<dbReference type="InterPro" id="IPR001248">
    <property type="entry name" value="Pur-cyt_permease"/>
</dbReference>
<feature type="transmembrane region" description="Helical" evidence="7">
    <location>
        <begin position="360"/>
        <end position="379"/>
    </location>
</feature>
<keyword evidence="6 7" id="KW-0472">Membrane</keyword>
<feature type="transmembrane region" description="Helical" evidence="7">
    <location>
        <begin position="548"/>
        <end position="568"/>
    </location>
</feature>
<dbReference type="STRING" id="529884.Rhola_00006560"/>
<feature type="transmembrane region" description="Helical" evidence="7">
    <location>
        <begin position="276"/>
        <end position="296"/>
    </location>
</feature>
<evidence type="ECO:0000256" key="1">
    <source>
        <dbReference type="ARBA" id="ARBA00004141"/>
    </source>
</evidence>
<evidence type="ECO:0000256" key="3">
    <source>
        <dbReference type="ARBA" id="ARBA00022448"/>
    </source>
</evidence>
<dbReference type="AlphaFoldDB" id="A0A060JMI6"/>
<dbReference type="HOGENOM" id="CLU_387754_0_0_11"/>
<reference evidence="8 9" key="1">
    <citation type="journal article" date="2014" name="Int. J. Syst. Evol. Microbiol.">
        <title>Rhodoluna lacicola gen. nov., sp. nov., a planktonic freshwater bacterium with stream-lined genome.</title>
        <authorList>
            <person name="Hahn M."/>
            <person name="Schmidt J."/>
            <person name="Taipale S.J."/>
            <person name="Doolittle W.F."/>
            <person name="Koll U."/>
        </authorList>
    </citation>
    <scope>NUCLEOTIDE SEQUENCE [LARGE SCALE GENOMIC DNA]</scope>
    <source>
        <strain evidence="8 9">MWH-Ta8</strain>
    </source>
</reference>
<dbReference type="OrthoDB" id="9809167at2"/>
<dbReference type="EMBL" id="CP007490">
    <property type="protein sequence ID" value="AIC47464.1"/>
    <property type="molecule type" value="Genomic_DNA"/>
</dbReference>
<evidence type="ECO:0000256" key="7">
    <source>
        <dbReference type="SAM" id="Phobius"/>
    </source>
</evidence>
<dbReference type="Proteomes" id="UP000067708">
    <property type="component" value="Chromosome"/>
</dbReference>
<dbReference type="GO" id="GO:0022857">
    <property type="term" value="F:transmembrane transporter activity"/>
    <property type="evidence" value="ECO:0007669"/>
    <property type="project" value="InterPro"/>
</dbReference>
<dbReference type="RefSeq" id="WP_038502313.1">
    <property type="nucleotide sequence ID" value="NZ_CP007490.1"/>
</dbReference>
<dbReference type="PANTHER" id="PTHR31806">
    <property type="entry name" value="PURINE-CYTOSINE PERMEASE FCY2-RELATED"/>
    <property type="match status" value="1"/>
</dbReference>
<feature type="transmembrane region" description="Helical" evidence="7">
    <location>
        <begin position="505"/>
        <end position="527"/>
    </location>
</feature>
<accession>A0A060JMI6</accession>
<feature type="transmembrane region" description="Helical" evidence="7">
    <location>
        <begin position="620"/>
        <end position="640"/>
    </location>
</feature>
<feature type="transmembrane region" description="Helical" evidence="7">
    <location>
        <begin position="461"/>
        <end position="485"/>
    </location>
</feature>
<name>A0A060JMI6_9MICO</name>
<evidence type="ECO:0000256" key="4">
    <source>
        <dbReference type="ARBA" id="ARBA00022692"/>
    </source>
</evidence>
<feature type="transmembrane region" description="Helical" evidence="7">
    <location>
        <begin position="391"/>
        <end position="410"/>
    </location>
</feature>
<feature type="transmembrane region" description="Helical" evidence="7">
    <location>
        <begin position="317"/>
        <end position="340"/>
    </location>
</feature>
<feature type="transmembrane region" description="Helical" evidence="7">
    <location>
        <begin position="580"/>
        <end position="599"/>
    </location>
</feature>
<proteinExistence type="inferred from homology"/>
<comment type="subcellular location">
    <subcellularLocation>
        <location evidence="1">Membrane</location>
        <topology evidence="1">Multi-pass membrane protein</topology>
    </subcellularLocation>
</comment>
<evidence type="ECO:0000313" key="9">
    <source>
        <dbReference type="Proteomes" id="UP000067708"/>
    </source>
</evidence>
<evidence type="ECO:0000313" key="8">
    <source>
        <dbReference type="EMBL" id="AIC47464.1"/>
    </source>
</evidence>
<keyword evidence="5 7" id="KW-1133">Transmembrane helix</keyword>
<protein>
    <submittedName>
        <fullName evidence="8">Purine-cytosine permease-like protein</fullName>
    </submittedName>
</protein>
<dbReference type="InterPro" id="IPR026030">
    <property type="entry name" value="Pur-cyt_permease_Fcy2/21/22"/>
</dbReference>
<organism evidence="8 9">
    <name type="scientific">Rhodoluna lacicola</name>
    <dbReference type="NCBI Taxonomy" id="529884"/>
    <lineage>
        <taxon>Bacteria</taxon>
        <taxon>Bacillati</taxon>
        <taxon>Actinomycetota</taxon>
        <taxon>Actinomycetes</taxon>
        <taxon>Micrococcales</taxon>
        <taxon>Microbacteriaceae</taxon>
        <taxon>Luna cluster</taxon>
        <taxon>Luna-1 subcluster</taxon>
        <taxon>Rhodoluna</taxon>
    </lineage>
</organism>
<keyword evidence="4 7" id="KW-0812">Transmembrane</keyword>
<feature type="transmembrane region" description="Helical" evidence="7">
    <location>
        <begin position="422"/>
        <end position="441"/>
    </location>
</feature>
<evidence type="ECO:0000256" key="6">
    <source>
        <dbReference type="ARBA" id="ARBA00023136"/>
    </source>
</evidence>
<evidence type="ECO:0000256" key="2">
    <source>
        <dbReference type="ARBA" id="ARBA00008974"/>
    </source>
</evidence>
<dbReference type="KEGG" id="rla:Rhola_00006560"/>
<feature type="transmembrane region" description="Helical" evidence="7">
    <location>
        <begin position="245"/>
        <end position="264"/>
    </location>
</feature>
<dbReference type="GO" id="GO:0005886">
    <property type="term" value="C:plasma membrane"/>
    <property type="evidence" value="ECO:0007669"/>
    <property type="project" value="TreeGrafter"/>
</dbReference>
<evidence type="ECO:0000256" key="5">
    <source>
        <dbReference type="ARBA" id="ARBA00022989"/>
    </source>
</evidence>
<keyword evidence="3" id="KW-0813">Transport</keyword>
<comment type="similarity">
    <text evidence="2">Belongs to the purine-cytosine permease (2.A.39) family.</text>
</comment>
<keyword evidence="9" id="KW-1185">Reference proteome</keyword>
<dbReference type="eggNOG" id="COG1457">
    <property type="taxonomic scope" value="Bacteria"/>
</dbReference>
<dbReference type="Pfam" id="PF02133">
    <property type="entry name" value="Transp_cyt_pur"/>
    <property type="match status" value="1"/>
</dbReference>
<sequence length="712" mass="76020">MDSSNYTPPARRSMTDEEITTALGNAQADEAGITAAMELLETQAQLRDIEKMEFSAWVIEMERNGSKEALLAVENAKRAQQGLEPLNELPGTAPVQPIEDVVAHLNNLYAKAPQTEPELSPTAEAPVEIELPPAVEAQFEPELPPIQPPPERQPEAIFTANQTESFDEFDRLLAADTVVGAEDELTALEEELAAEVSGAPVSAIEGIEVVEDDPGVVFDAEPAIEPVKLESVPKISRRSRASSQFWAWLGLGGSVLPLGLAWFVSKTEVSFSQSVVAIFLGALASALVISVGALAGKRSGLPTLLLSRAPFGVFANAVPASILTLVRLFWSAAILASVFAFGNDFFAIESRANFAATPNITLLSLAFVAIASAVTLAIFGGRVLFRAQQAVGVLGVLVVVVFIAFTAYSFSIQGLLAEPSSSWIDAFGIAVLTFSVFGLAWTSAGADFARKLATTARGASVVGWGVLALVLIPTVVASYGLALFSSTSSTSAKNPQNLIAELGSFVAPWLGYLMAASAMVSIVVVLAMSLYSSNLSLHSIGLKLTPAVAQPIIGVLAVGSAFIGYLYIEDLWSFIADYALMAAVPVAAWSGIFISDVLIRRIAYHEISLSRSYGFYKSINWVNLVGWLFATVIGFGFTYIDQPGFGWTGFIADQLINQSFWSITLFGIVMGFAFASLLPVLFGIPRIKRQEAEVLAIEARRDDLKDIFGLVD</sequence>